<evidence type="ECO:0000313" key="3">
    <source>
        <dbReference type="Proteomes" id="UP001259347"/>
    </source>
</evidence>
<accession>A0ABU1SCQ2</accession>
<sequence length="384" mass="43649">MTAVLVGSDASGGDDGANHWTTGRTCISHEKRITVGSAERRRARVMRAPTPRDGVYEIYWKFAAERQHVFEARIAGAPGPWTQDRILQEYKFCNVYRAADRVSQYLIRDVAYRDDDSSPADRLFQIVAFRNFSNVSTWETVVEILGRSPRIADLDSGLFEATLTEAKNRNGGLYTGAFILCATDAYGRKTKHLNHVELFRDMFVRSRLAEQVLEAESLEEVYDLLHTFPLMGDFMSYQMAIDLNYSEHVNFSENDFTKPGPGALRGIKKVFSDLGGFTPQEVIMWMVDNQEAEFARLELDFSGLWGRPIQAIDAQNLFCETDKYCREAVPELASARSRIKSRYVSTPEPMTLFFPPKWGINGHLPQNEVLGDELVRARVLEPMF</sequence>
<gene>
    <name evidence="2" type="ORF">J2Y69_001988</name>
</gene>
<organism evidence="2 3">
    <name type="scientific">Microbacterium resistens</name>
    <dbReference type="NCBI Taxonomy" id="156977"/>
    <lineage>
        <taxon>Bacteria</taxon>
        <taxon>Bacillati</taxon>
        <taxon>Actinomycetota</taxon>
        <taxon>Actinomycetes</taxon>
        <taxon>Micrococcales</taxon>
        <taxon>Microbacteriaceae</taxon>
        <taxon>Microbacterium</taxon>
    </lineage>
</organism>
<evidence type="ECO:0000313" key="2">
    <source>
        <dbReference type="EMBL" id="MDR6867385.1"/>
    </source>
</evidence>
<protein>
    <recommendedName>
        <fullName evidence="1">5-hmdU DNA kinase helical domain-containing protein</fullName>
    </recommendedName>
</protein>
<dbReference type="Pfam" id="PF18723">
    <property type="entry name" value="HMUDK_hel"/>
    <property type="match status" value="1"/>
</dbReference>
<feature type="domain" description="5-hmdU DNA kinase helical" evidence="1">
    <location>
        <begin position="55"/>
        <end position="333"/>
    </location>
</feature>
<keyword evidence="3" id="KW-1185">Reference proteome</keyword>
<comment type="caution">
    <text evidence="2">The sequence shown here is derived from an EMBL/GenBank/DDBJ whole genome shotgun (WGS) entry which is preliminary data.</text>
</comment>
<dbReference type="EMBL" id="JAVDUM010000008">
    <property type="protein sequence ID" value="MDR6867385.1"/>
    <property type="molecule type" value="Genomic_DNA"/>
</dbReference>
<dbReference type="InterPro" id="IPR040684">
    <property type="entry name" value="HMUDK_hel"/>
</dbReference>
<dbReference type="Proteomes" id="UP001259347">
    <property type="component" value="Unassembled WGS sequence"/>
</dbReference>
<evidence type="ECO:0000259" key="1">
    <source>
        <dbReference type="Pfam" id="PF18723"/>
    </source>
</evidence>
<name>A0ABU1SCQ2_9MICO</name>
<proteinExistence type="predicted"/>
<reference evidence="2 3" key="1">
    <citation type="submission" date="2023-07" db="EMBL/GenBank/DDBJ databases">
        <title>Sorghum-associated microbial communities from plants grown in Nebraska, USA.</title>
        <authorList>
            <person name="Schachtman D."/>
        </authorList>
    </citation>
    <scope>NUCLEOTIDE SEQUENCE [LARGE SCALE GENOMIC DNA]</scope>
    <source>
        <strain evidence="2 3">2980</strain>
    </source>
</reference>
<dbReference type="RefSeq" id="WP_310020135.1">
    <property type="nucleotide sequence ID" value="NZ_JAVDUM010000008.1"/>
</dbReference>